<keyword evidence="9" id="KW-1185">Reference proteome</keyword>
<dbReference type="GO" id="GO:0003677">
    <property type="term" value="F:DNA binding"/>
    <property type="evidence" value="ECO:0007669"/>
    <property type="project" value="InterPro"/>
</dbReference>
<dbReference type="CDD" id="cd00156">
    <property type="entry name" value="REC"/>
    <property type="match status" value="1"/>
</dbReference>
<organism evidence="8 9">
    <name type="scientific">[Ruminococcus] torques</name>
    <dbReference type="NCBI Taxonomy" id="33039"/>
    <lineage>
        <taxon>Bacteria</taxon>
        <taxon>Bacillati</taxon>
        <taxon>Bacillota</taxon>
        <taxon>Clostridia</taxon>
        <taxon>Lachnospirales</taxon>
        <taxon>Lachnospiraceae</taxon>
        <taxon>Mediterraneibacter</taxon>
    </lineage>
</organism>
<accession>A0A564UPY0</accession>
<keyword evidence="4" id="KW-0010">Activator</keyword>
<evidence type="ECO:0000256" key="5">
    <source>
        <dbReference type="ARBA" id="ARBA00024867"/>
    </source>
</evidence>
<keyword evidence="3" id="KW-0902">Two-component regulatory system</keyword>
<dbReference type="InterPro" id="IPR011006">
    <property type="entry name" value="CheY-like_superfamily"/>
</dbReference>
<reference evidence="8 9" key="1">
    <citation type="submission" date="2019-07" db="EMBL/GenBank/DDBJ databases">
        <authorList>
            <person name="Hibberd C M."/>
            <person name="Gehrig L. J."/>
            <person name="Chang H.-W."/>
            <person name="Venkatesh S."/>
        </authorList>
    </citation>
    <scope>NUCLEOTIDE SEQUENCE [LARGE SCALE GENOMIC DNA]</scope>
    <source>
        <strain evidence="8">Ruminococcus_torques_SSTS_Bg7063</strain>
    </source>
</reference>
<evidence type="ECO:0000256" key="1">
    <source>
        <dbReference type="ARBA" id="ARBA00018672"/>
    </source>
</evidence>
<dbReference type="InterPro" id="IPR046947">
    <property type="entry name" value="LytR-like"/>
</dbReference>
<proteinExistence type="predicted"/>
<dbReference type="InterPro" id="IPR001789">
    <property type="entry name" value="Sig_transdc_resp-reg_receiver"/>
</dbReference>
<evidence type="ECO:0000313" key="8">
    <source>
        <dbReference type="EMBL" id="VUX21606.1"/>
    </source>
</evidence>
<keyword evidence="2" id="KW-0963">Cytoplasm</keyword>
<dbReference type="SUPFAM" id="SSF52172">
    <property type="entry name" value="CheY-like"/>
    <property type="match status" value="1"/>
</dbReference>
<evidence type="ECO:0000256" key="2">
    <source>
        <dbReference type="ARBA" id="ARBA00022490"/>
    </source>
</evidence>
<dbReference type="InterPro" id="IPR007492">
    <property type="entry name" value="LytTR_DNA-bd_dom"/>
</dbReference>
<dbReference type="Pfam" id="PF04397">
    <property type="entry name" value="LytTR"/>
    <property type="match status" value="1"/>
</dbReference>
<dbReference type="RefSeq" id="WP_144367910.1">
    <property type="nucleotide sequence ID" value="NZ_CABHNA010000099.1"/>
</dbReference>
<evidence type="ECO:0000256" key="3">
    <source>
        <dbReference type="ARBA" id="ARBA00023012"/>
    </source>
</evidence>
<dbReference type="Gene3D" id="2.40.50.1020">
    <property type="entry name" value="LytTr DNA-binding domain"/>
    <property type="match status" value="1"/>
</dbReference>
<dbReference type="GO" id="GO:0000156">
    <property type="term" value="F:phosphorelay response regulator activity"/>
    <property type="evidence" value="ECO:0007669"/>
    <property type="project" value="InterPro"/>
</dbReference>
<comment type="function">
    <text evidence="6">Required for high-level post-exponential phase expression of a series of secreted proteins.</text>
</comment>
<sequence length="238" mass="28188">MIRIATLDDETQWLTTERIITEQCFESGDYSFSAYNDVDKFLLELKYKENDLYLLDMEFPLENGISGLSIGREIKDLYPSAVIIYVTCHAEYAIEAFEVNAFRYIPKMLLEKKLPEAYKVLEPEIGHRKEEYFEVVTEKRMERIAKSQIYYMYKEKKYVVLIHSKGECKIRTSLGEIQERLNQDCFLRIDKGCVVNIKHIMSVEPYQVKMRTGVCLTVSHPQFKNVKDKIAEYWRKRN</sequence>
<comment type="function">
    <text evidence="5">May play the central regulatory role in sporulation. It may be an element of the effector pathway responsible for the activation of sporulation genes in response to nutritional stress. Spo0A may act in concert with spo0H (a sigma factor) to control the expression of some genes that are critical to the sporulation process.</text>
</comment>
<dbReference type="PANTHER" id="PTHR37299">
    <property type="entry name" value="TRANSCRIPTIONAL REGULATOR-RELATED"/>
    <property type="match status" value="1"/>
</dbReference>
<dbReference type="Pfam" id="PF00072">
    <property type="entry name" value="Response_reg"/>
    <property type="match status" value="1"/>
</dbReference>
<name>A0A564UPY0_9FIRM</name>
<evidence type="ECO:0000313" key="9">
    <source>
        <dbReference type="Proteomes" id="UP000363661"/>
    </source>
</evidence>
<dbReference type="PROSITE" id="PS50930">
    <property type="entry name" value="HTH_LYTTR"/>
    <property type="match status" value="1"/>
</dbReference>
<dbReference type="PANTHER" id="PTHR37299:SF3">
    <property type="entry name" value="STAGE 0 SPORULATION PROTEIN A HOMOLOG"/>
    <property type="match status" value="1"/>
</dbReference>
<dbReference type="SMART" id="SM00850">
    <property type="entry name" value="LytTR"/>
    <property type="match status" value="1"/>
</dbReference>
<dbReference type="EMBL" id="CABHNA010000099">
    <property type="protein sequence ID" value="VUX21606.1"/>
    <property type="molecule type" value="Genomic_DNA"/>
</dbReference>
<dbReference type="AlphaFoldDB" id="A0A564UPY0"/>
<evidence type="ECO:0000256" key="6">
    <source>
        <dbReference type="ARBA" id="ARBA00037164"/>
    </source>
</evidence>
<dbReference type="Gene3D" id="3.40.50.2300">
    <property type="match status" value="1"/>
</dbReference>
<evidence type="ECO:0000259" key="7">
    <source>
        <dbReference type="PROSITE" id="PS50930"/>
    </source>
</evidence>
<gene>
    <name evidence="8" type="primary">lytR_3</name>
    <name evidence="8" type="ORF">RTSSTS7063_02781</name>
</gene>
<dbReference type="Proteomes" id="UP000363661">
    <property type="component" value="Unassembled WGS sequence"/>
</dbReference>
<evidence type="ECO:0000256" key="4">
    <source>
        <dbReference type="ARBA" id="ARBA00023159"/>
    </source>
</evidence>
<protein>
    <recommendedName>
        <fullName evidence="1">Stage 0 sporulation protein A homolog</fullName>
    </recommendedName>
</protein>
<feature type="domain" description="HTH LytTR-type" evidence="7">
    <location>
        <begin position="133"/>
        <end position="232"/>
    </location>
</feature>